<evidence type="ECO:0000256" key="5">
    <source>
        <dbReference type="ARBA" id="ARBA00022806"/>
    </source>
</evidence>
<dbReference type="RefSeq" id="WP_058942320.1">
    <property type="nucleotide sequence ID" value="NZ_LNSV01000026.1"/>
</dbReference>
<dbReference type="AlphaFoldDB" id="A0A100Y6D6"/>
<dbReference type="SUPFAM" id="SSF52540">
    <property type="entry name" value="P-loop containing nucleoside triphosphate hydrolases"/>
    <property type="match status" value="2"/>
</dbReference>
<comment type="caution">
    <text evidence="16">The sequence shown here is derived from an EMBL/GenBank/DDBJ whole genome shotgun (WGS) entry which is preliminary data.</text>
</comment>
<evidence type="ECO:0000256" key="11">
    <source>
        <dbReference type="ARBA" id="ARBA00034617"/>
    </source>
</evidence>
<dbReference type="GO" id="GO:0006281">
    <property type="term" value="P:DNA repair"/>
    <property type="evidence" value="ECO:0007669"/>
    <property type="project" value="UniProtKB-UniRule"/>
</dbReference>
<dbReference type="CDD" id="cd17992">
    <property type="entry name" value="DEXHc_RecG"/>
    <property type="match status" value="1"/>
</dbReference>
<evidence type="ECO:0000259" key="14">
    <source>
        <dbReference type="PROSITE" id="PS51192"/>
    </source>
</evidence>
<gene>
    <name evidence="16" type="ORF">ATE80_12725</name>
</gene>
<evidence type="ECO:0000256" key="6">
    <source>
        <dbReference type="ARBA" id="ARBA00022840"/>
    </source>
</evidence>
<comment type="catalytic activity">
    <reaction evidence="11 13">
        <text>Couples ATP hydrolysis with the unwinding of duplex DNA by translocating in the 3'-5' direction.</text>
        <dbReference type="EC" id="5.6.2.4"/>
    </reaction>
</comment>
<dbReference type="SUPFAM" id="SSF50249">
    <property type="entry name" value="Nucleic acid-binding proteins"/>
    <property type="match status" value="1"/>
</dbReference>
<keyword evidence="17" id="KW-1185">Reference proteome</keyword>
<accession>A0A100Y6D6</accession>
<dbReference type="GO" id="GO:0005524">
    <property type="term" value="F:ATP binding"/>
    <property type="evidence" value="ECO:0007669"/>
    <property type="project" value="UniProtKB-KW"/>
</dbReference>
<dbReference type="EMBL" id="LNSV01000026">
    <property type="protein sequence ID" value="KUH38488.1"/>
    <property type="molecule type" value="Genomic_DNA"/>
</dbReference>
<dbReference type="InterPro" id="IPR027417">
    <property type="entry name" value="P-loop_NTPase"/>
</dbReference>
<evidence type="ECO:0000313" key="17">
    <source>
        <dbReference type="Proteomes" id="UP000054011"/>
    </source>
</evidence>
<keyword evidence="6 13" id="KW-0067">ATP-binding</keyword>
<dbReference type="SMART" id="SM00487">
    <property type="entry name" value="DEXDc"/>
    <property type="match status" value="1"/>
</dbReference>
<dbReference type="GO" id="GO:0006310">
    <property type="term" value="P:DNA recombination"/>
    <property type="evidence" value="ECO:0007669"/>
    <property type="project" value="UniProtKB-UniRule"/>
</dbReference>
<dbReference type="PROSITE" id="PS51194">
    <property type="entry name" value="HELICASE_CTER"/>
    <property type="match status" value="1"/>
</dbReference>
<evidence type="ECO:0000259" key="15">
    <source>
        <dbReference type="PROSITE" id="PS51194"/>
    </source>
</evidence>
<dbReference type="Pfam" id="PF19833">
    <property type="entry name" value="RecG_dom3_C"/>
    <property type="match status" value="1"/>
</dbReference>
<keyword evidence="7" id="KW-0238">DNA-binding</keyword>
<dbReference type="InterPro" id="IPR001650">
    <property type="entry name" value="Helicase_C-like"/>
</dbReference>
<protein>
    <recommendedName>
        <fullName evidence="13">ATP-dependent DNA helicase RecG</fullName>
        <ecNumber evidence="13">5.6.2.4</ecNumber>
    </recommendedName>
</protein>
<dbReference type="SMART" id="SM00490">
    <property type="entry name" value="HELICc"/>
    <property type="match status" value="1"/>
</dbReference>
<dbReference type="InterPro" id="IPR045562">
    <property type="entry name" value="RecG_dom3_C"/>
</dbReference>
<keyword evidence="5 13" id="KW-0347">Helicase</keyword>
<dbReference type="Proteomes" id="UP000054011">
    <property type="component" value="Unassembled WGS sequence"/>
</dbReference>
<dbReference type="PANTHER" id="PTHR47964:SF1">
    <property type="entry name" value="ATP-DEPENDENT DNA HELICASE HOMOLOG RECG, CHLOROPLASTIC"/>
    <property type="match status" value="1"/>
</dbReference>
<dbReference type="InterPro" id="IPR004609">
    <property type="entry name" value="ATP-dep_DNA_helicase_RecG"/>
</dbReference>
<evidence type="ECO:0000256" key="13">
    <source>
        <dbReference type="RuleBase" id="RU363016"/>
    </source>
</evidence>
<feature type="domain" description="Helicase ATP-binding" evidence="14">
    <location>
        <begin position="264"/>
        <end position="437"/>
    </location>
</feature>
<dbReference type="InterPro" id="IPR011545">
    <property type="entry name" value="DEAD/DEAH_box_helicase_dom"/>
</dbReference>
<dbReference type="PROSITE" id="PS51192">
    <property type="entry name" value="HELICASE_ATP_BIND_1"/>
    <property type="match status" value="1"/>
</dbReference>
<comment type="similarity">
    <text evidence="1 13">Belongs to the helicase family. RecG subfamily.</text>
</comment>
<dbReference type="GO" id="GO:0003677">
    <property type="term" value="F:DNA binding"/>
    <property type="evidence" value="ECO:0007669"/>
    <property type="project" value="UniProtKB-KW"/>
</dbReference>
<evidence type="ECO:0000256" key="12">
    <source>
        <dbReference type="ARBA" id="ARBA00048988"/>
    </source>
</evidence>
<reference evidence="16 17" key="1">
    <citation type="submission" date="2015-11" db="EMBL/GenBank/DDBJ databases">
        <title>Genome-wide analysis reveals the secondary metabolome in Streptomyces kanasensis ZX01.</title>
        <authorList>
            <person name="Zhang G."/>
            <person name="Han L."/>
            <person name="Feng J."/>
            <person name="Zhang X."/>
        </authorList>
    </citation>
    <scope>NUCLEOTIDE SEQUENCE [LARGE SCALE GENOMIC DNA]</scope>
    <source>
        <strain evidence="16 17">ZX01</strain>
    </source>
</reference>
<feature type="domain" description="Helicase C-terminal" evidence="15">
    <location>
        <begin position="460"/>
        <end position="635"/>
    </location>
</feature>
<dbReference type="GO" id="GO:0043138">
    <property type="term" value="F:3'-5' DNA helicase activity"/>
    <property type="evidence" value="ECO:0007669"/>
    <property type="project" value="UniProtKB-EC"/>
</dbReference>
<evidence type="ECO:0000256" key="9">
    <source>
        <dbReference type="ARBA" id="ARBA00023204"/>
    </source>
</evidence>
<sequence length="708" mass="76363">MAEALDLHTVGDLLHHYPRRYAERGELTTLADLPLDEHVTVVARVADARVLTFNGARGRGQRLEVTITDGSGRLQLVFFGKGVHKPHKDLLPGTRAMFSGKVSVFNRKTQLAHPAYELLRGEEGDGAVDSWAGALIPIYPATTKLESWKIAKAVDAVLPRAADALDPLPPALREGRGLTDLPDALRRIHRPRTRADVADARERLKWDEAFVLQVALARRRYADAQLPAVAREPVPGGLLDAFDAKLPFTLTEGQEKVSKEIFDDLATEHPMHRLLQGEVGSGKTLVALRAMLAVVDAGGQAAMLAPTEVLAQQHHRSVTEMMGELAQGGMLGGAEHATKVVLLTGSMSASARRSALLDLVTGEAGIVIGTHALIEDKVKFHDLGLVVVDEQHRFGVEQRDALRGKGKQPPHLLVMTATPIPRTVAMTVFGDLETSVLDQLPAGRSPIASHVVPAADKPHFLARAWERVREEVENGHQAYVVCPRIGDEEDEGKGKAAKDDGADKRPPLAVLDVADHLAKGPLAGLRVEVLHGRMLPDDKDAVMRRFAAGEADVLVATTVIEVGVNVPNATAMVIMDADRFGVSQLHQLRGRVGRGSAPGLCLLVTEMPEASPARGRLAAVAATLDGFELSRIDLEQRREGDVLGQAQSGVRSSLRVLAVIEDEEVIAAAREEAVAVVAADPELEHLPELRTALAALLDEEREQYLEKG</sequence>
<dbReference type="EC" id="5.6.2.4" evidence="13"/>
<dbReference type="InterPro" id="IPR014001">
    <property type="entry name" value="Helicase_ATP-bd"/>
</dbReference>
<name>A0A100Y6D6_9ACTN</name>
<keyword evidence="4 13" id="KW-0378">Hydrolase</keyword>
<proteinExistence type="inferred from homology"/>
<dbReference type="Gene3D" id="2.40.50.140">
    <property type="entry name" value="Nucleic acid-binding proteins"/>
    <property type="match status" value="1"/>
</dbReference>
<dbReference type="InterPro" id="IPR047112">
    <property type="entry name" value="RecG/Mfd"/>
</dbReference>
<evidence type="ECO:0000256" key="8">
    <source>
        <dbReference type="ARBA" id="ARBA00023172"/>
    </source>
</evidence>
<dbReference type="FunFam" id="2.40.50.140:FF:000186">
    <property type="entry name" value="ATP-dependent DNA helicase RecG"/>
    <property type="match status" value="1"/>
</dbReference>
<evidence type="ECO:0000256" key="4">
    <source>
        <dbReference type="ARBA" id="ARBA00022801"/>
    </source>
</evidence>
<evidence type="ECO:0000256" key="3">
    <source>
        <dbReference type="ARBA" id="ARBA00022763"/>
    </source>
</evidence>
<dbReference type="NCBIfam" id="TIGR00643">
    <property type="entry name" value="recG"/>
    <property type="match status" value="1"/>
</dbReference>
<comment type="function">
    <text evidence="13">Plays a critical role in recombination and DNA repair. Helps process Holliday junction intermediates to mature products by catalyzing branch migration. Has replication fork regression activity, unwinds stalled or blocked replication forks to make a HJ that can be resolved. Has a DNA unwinding activity characteristic of a DNA helicase with 3'-5' polarity.</text>
</comment>
<evidence type="ECO:0000256" key="7">
    <source>
        <dbReference type="ARBA" id="ARBA00023125"/>
    </source>
</evidence>
<evidence type="ECO:0000256" key="1">
    <source>
        <dbReference type="ARBA" id="ARBA00007504"/>
    </source>
</evidence>
<dbReference type="CDD" id="cd04488">
    <property type="entry name" value="RecG_wedge_OBF"/>
    <property type="match status" value="1"/>
</dbReference>
<dbReference type="GO" id="GO:0016887">
    <property type="term" value="F:ATP hydrolysis activity"/>
    <property type="evidence" value="ECO:0007669"/>
    <property type="project" value="RHEA"/>
</dbReference>
<keyword evidence="2 13" id="KW-0547">Nucleotide-binding</keyword>
<organism evidence="16 17">
    <name type="scientific">Streptomyces kanasensis</name>
    <dbReference type="NCBI Taxonomy" id="936756"/>
    <lineage>
        <taxon>Bacteria</taxon>
        <taxon>Bacillati</taxon>
        <taxon>Actinomycetota</taxon>
        <taxon>Actinomycetes</taxon>
        <taxon>Kitasatosporales</taxon>
        <taxon>Streptomycetaceae</taxon>
        <taxon>Streptomyces</taxon>
    </lineage>
</organism>
<dbReference type="NCBIfam" id="NF008167">
    <property type="entry name" value="PRK10917.2-1"/>
    <property type="match status" value="1"/>
</dbReference>
<comment type="catalytic activity">
    <reaction evidence="12 13">
        <text>ATP + H2O = ADP + phosphate + H(+)</text>
        <dbReference type="Rhea" id="RHEA:13065"/>
        <dbReference type="ChEBI" id="CHEBI:15377"/>
        <dbReference type="ChEBI" id="CHEBI:15378"/>
        <dbReference type="ChEBI" id="CHEBI:30616"/>
        <dbReference type="ChEBI" id="CHEBI:43474"/>
        <dbReference type="ChEBI" id="CHEBI:456216"/>
        <dbReference type="EC" id="5.6.2.4"/>
    </reaction>
</comment>
<dbReference type="PANTHER" id="PTHR47964">
    <property type="entry name" value="ATP-DEPENDENT DNA HELICASE HOMOLOG RECG, CHLOROPLASTIC"/>
    <property type="match status" value="1"/>
</dbReference>
<keyword evidence="3 13" id="KW-0227">DNA damage</keyword>
<dbReference type="Pfam" id="PF01336">
    <property type="entry name" value="tRNA_anti-codon"/>
    <property type="match status" value="1"/>
</dbReference>
<evidence type="ECO:0000256" key="10">
    <source>
        <dbReference type="ARBA" id="ARBA00023235"/>
    </source>
</evidence>
<dbReference type="STRING" id="936756.ATE80_12725"/>
<keyword evidence="10" id="KW-0413">Isomerase</keyword>
<dbReference type="Pfam" id="PF00271">
    <property type="entry name" value="Helicase_C"/>
    <property type="match status" value="1"/>
</dbReference>
<dbReference type="InterPro" id="IPR004365">
    <property type="entry name" value="NA-bd_OB_tRNA"/>
</dbReference>
<evidence type="ECO:0000256" key="2">
    <source>
        <dbReference type="ARBA" id="ARBA00022741"/>
    </source>
</evidence>
<dbReference type="InterPro" id="IPR012340">
    <property type="entry name" value="NA-bd_OB-fold"/>
</dbReference>
<dbReference type="Pfam" id="PF00270">
    <property type="entry name" value="DEAD"/>
    <property type="match status" value="1"/>
</dbReference>
<evidence type="ECO:0000313" key="16">
    <source>
        <dbReference type="EMBL" id="KUH38488.1"/>
    </source>
</evidence>
<keyword evidence="9 13" id="KW-0234">DNA repair</keyword>
<keyword evidence="8 13" id="KW-0233">DNA recombination</keyword>
<dbReference type="Gene3D" id="3.40.50.300">
    <property type="entry name" value="P-loop containing nucleotide triphosphate hydrolases"/>
    <property type="match status" value="2"/>
</dbReference>